<dbReference type="STRING" id="550540.Fbal_0135"/>
<protein>
    <submittedName>
        <fullName evidence="1">Uncharacterized protein</fullName>
    </submittedName>
</protein>
<evidence type="ECO:0000313" key="2">
    <source>
        <dbReference type="Proteomes" id="UP000006683"/>
    </source>
</evidence>
<dbReference type="Proteomes" id="UP000006683">
    <property type="component" value="Chromosome"/>
</dbReference>
<keyword evidence="2" id="KW-1185">Reference proteome</keyword>
<organism evidence="1 2">
    <name type="scientific">Ferrimonas balearica (strain DSM 9799 / CCM 4581 / KCTC 23876 / PAT)</name>
    <dbReference type="NCBI Taxonomy" id="550540"/>
    <lineage>
        <taxon>Bacteria</taxon>
        <taxon>Pseudomonadati</taxon>
        <taxon>Pseudomonadota</taxon>
        <taxon>Gammaproteobacteria</taxon>
        <taxon>Alteromonadales</taxon>
        <taxon>Ferrimonadaceae</taxon>
        <taxon>Ferrimonas</taxon>
    </lineage>
</organism>
<dbReference type="HOGENOM" id="CLU_1692875_0_0_6"/>
<reference evidence="1 2" key="1">
    <citation type="journal article" date="2010" name="Stand. Genomic Sci.">
        <title>Complete genome sequence of Ferrimonas balearica type strain (PAT).</title>
        <authorList>
            <person name="Nolan M."/>
            <person name="Sikorski J."/>
            <person name="Davenport K."/>
            <person name="Lucas S."/>
            <person name="Glavina Del Rio T."/>
            <person name="Tice H."/>
            <person name="Cheng J."/>
            <person name="Goodwin L."/>
            <person name="Pitluck S."/>
            <person name="Liolios K."/>
            <person name="Ivanova N."/>
            <person name="Mavromatis K."/>
            <person name="Ovchinnikova G."/>
            <person name="Pati A."/>
            <person name="Chen A."/>
            <person name="Palaniappan K."/>
            <person name="Land M."/>
            <person name="Hauser L."/>
            <person name="Chang Y."/>
            <person name="Jeffries C."/>
            <person name="Tapia R."/>
            <person name="Brettin T."/>
            <person name="Detter J."/>
            <person name="Han C."/>
            <person name="Yasawong M."/>
            <person name="Rohde M."/>
            <person name="Tindall B."/>
            <person name="Goker M."/>
            <person name="Woyke T."/>
            <person name="Bristow J."/>
            <person name="Eisen J."/>
            <person name="Markowitz V."/>
            <person name="Hugenholtz P."/>
            <person name="Kyrpides N."/>
            <person name="Klenk H."/>
            <person name="Lapidus A."/>
        </authorList>
    </citation>
    <scope>NUCLEOTIDE SEQUENCE [LARGE SCALE GENOMIC DNA]</scope>
    <source>
        <strain evidence="2">DSM 9799 / CCM 4581 / KCTC 23876 / PAT</strain>
    </source>
</reference>
<proteinExistence type="predicted"/>
<gene>
    <name evidence="1" type="ordered locus">Fbal_0135</name>
</gene>
<dbReference type="KEGG" id="fbl:Fbal_0135"/>
<evidence type="ECO:0000313" key="1">
    <source>
        <dbReference type="EMBL" id="ADN74349.1"/>
    </source>
</evidence>
<accession>E1SW49</accession>
<sequence>MARSRRTYNNWLIFLVIGAGALLFSTGRLTGPNSNSFPLLPESAEIEALVYGDLVVRAEADGVRSSPVVSEARLNALLAAWRSARLVPVGEPQPLPDSPVQVDVYLDDGSAPQTALLYPQQAAVKMLGQSQWWRLVNQEMQHLLPPDNTAAPASK</sequence>
<name>E1SW49_FERBD</name>
<dbReference type="AlphaFoldDB" id="E1SW49"/>
<dbReference type="EMBL" id="CP002209">
    <property type="protein sequence ID" value="ADN74349.1"/>
    <property type="molecule type" value="Genomic_DNA"/>
</dbReference>